<keyword evidence="2" id="KW-1185">Reference proteome</keyword>
<organism evidence="1 2">
    <name type="scientific">Panaeolus cyanescens</name>
    <dbReference type="NCBI Taxonomy" id="181874"/>
    <lineage>
        <taxon>Eukaryota</taxon>
        <taxon>Fungi</taxon>
        <taxon>Dikarya</taxon>
        <taxon>Basidiomycota</taxon>
        <taxon>Agaricomycotina</taxon>
        <taxon>Agaricomycetes</taxon>
        <taxon>Agaricomycetidae</taxon>
        <taxon>Agaricales</taxon>
        <taxon>Agaricineae</taxon>
        <taxon>Galeropsidaceae</taxon>
        <taxon>Panaeolus</taxon>
    </lineage>
</organism>
<sequence>MSDYYQDNQDDVMQYHGDERAQWLRVEECQVGDVVWGRSMDCWFAKNGEWVMRDDANDRVHPMIVIGVNGDFCEVLVCSHDLPDDLDADSKVTRLYTWDGVGDFDDTVEDEYGDVVSKPTCVALGVSFHINIECTRRKVWRSLPLRLGKEGLEKLFKDVVECREGLWA</sequence>
<name>A0A409X7M3_9AGAR</name>
<comment type="caution">
    <text evidence="1">The sequence shown here is derived from an EMBL/GenBank/DDBJ whole genome shotgun (WGS) entry which is preliminary data.</text>
</comment>
<dbReference type="AlphaFoldDB" id="A0A409X7M3"/>
<gene>
    <name evidence="1" type="ORF">CVT24_004669</name>
</gene>
<protein>
    <submittedName>
        <fullName evidence="1">Uncharacterized protein</fullName>
    </submittedName>
</protein>
<proteinExistence type="predicted"/>
<dbReference type="InParanoid" id="A0A409X7M3"/>
<dbReference type="EMBL" id="NHTK01004424">
    <property type="protein sequence ID" value="PPQ86789.1"/>
    <property type="molecule type" value="Genomic_DNA"/>
</dbReference>
<evidence type="ECO:0000313" key="2">
    <source>
        <dbReference type="Proteomes" id="UP000284842"/>
    </source>
</evidence>
<dbReference type="Proteomes" id="UP000284842">
    <property type="component" value="Unassembled WGS sequence"/>
</dbReference>
<accession>A0A409X7M3</accession>
<evidence type="ECO:0000313" key="1">
    <source>
        <dbReference type="EMBL" id="PPQ86789.1"/>
    </source>
</evidence>
<reference evidence="1 2" key="1">
    <citation type="journal article" date="2018" name="Evol. Lett.">
        <title>Horizontal gene cluster transfer increased hallucinogenic mushroom diversity.</title>
        <authorList>
            <person name="Reynolds H.T."/>
            <person name="Vijayakumar V."/>
            <person name="Gluck-Thaler E."/>
            <person name="Korotkin H.B."/>
            <person name="Matheny P.B."/>
            <person name="Slot J.C."/>
        </authorList>
    </citation>
    <scope>NUCLEOTIDE SEQUENCE [LARGE SCALE GENOMIC DNA]</scope>
    <source>
        <strain evidence="1 2">2629</strain>
    </source>
</reference>
<dbReference type="OrthoDB" id="3114715at2759"/>